<proteinExistence type="predicted"/>
<protein>
    <submittedName>
        <fullName evidence="1">Uncharacterized protein</fullName>
    </submittedName>
</protein>
<comment type="caution">
    <text evidence="1">The sequence shown here is derived from an EMBL/GenBank/DDBJ whole genome shotgun (WGS) entry which is preliminary data.</text>
</comment>
<dbReference type="AlphaFoldDB" id="A0A2W2HHN7"/>
<evidence type="ECO:0000313" key="2">
    <source>
        <dbReference type="Proteomes" id="UP000248544"/>
    </source>
</evidence>
<accession>A0A2W2HHN7</accession>
<name>A0A2W2HHN7_9ACTN</name>
<dbReference type="EMBL" id="POUA01000064">
    <property type="protein sequence ID" value="PZG49860.1"/>
    <property type="molecule type" value="Genomic_DNA"/>
</dbReference>
<reference evidence="1 2" key="1">
    <citation type="submission" date="2018-01" db="EMBL/GenBank/DDBJ databases">
        <title>Draft genome sequence of Sphaerisporangium sp. 7K107.</title>
        <authorList>
            <person name="Sahin N."/>
            <person name="Saygin H."/>
            <person name="Ay H."/>
        </authorList>
    </citation>
    <scope>NUCLEOTIDE SEQUENCE [LARGE SCALE GENOMIC DNA]</scope>
    <source>
        <strain evidence="1 2">7K107</strain>
    </source>
</reference>
<gene>
    <name evidence="1" type="ORF">C1I98_11125</name>
</gene>
<organism evidence="1 2">
    <name type="scientific">Spongiactinospora gelatinilytica</name>
    <dbReference type="NCBI Taxonomy" id="2666298"/>
    <lineage>
        <taxon>Bacteria</taxon>
        <taxon>Bacillati</taxon>
        <taxon>Actinomycetota</taxon>
        <taxon>Actinomycetes</taxon>
        <taxon>Streptosporangiales</taxon>
        <taxon>Streptosporangiaceae</taxon>
        <taxon>Spongiactinospora</taxon>
    </lineage>
</organism>
<keyword evidence="2" id="KW-1185">Reference proteome</keyword>
<sequence length="167" mass="18076">MAAVVLLTAAGSCDSAEDRKAAQAVSGDQQKRYEAADPFPAAALNGRSLERKNIAERLVRYNDPKKISYIYLLAENGQVISYFTIKGKVSNAGSQLLPEDDILDPCSADYCPMAVDSAGDDGSYGPDENSIFFFTTNGTLVEWDGLYLLSDRPLEIKTPVSLVAEVK</sequence>
<evidence type="ECO:0000313" key="1">
    <source>
        <dbReference type="EMBL" id="PZG49860.1"/>
    </source>
</evidence>
<dbReference type="Proteomes" id="UP000248544">
    <property type="component" value="Unassembled WGS sequence"/>
</dbReference>